<feature type="binding site" evidence="7">
    <location>
        <position position="117"/>
    </location>
    <ligand>
        <name>ATP</name>
        <dbReference type="ChEBI" id="CHEBI:30616"/>
    </ligand>
</feature>
<feature type="binding site" evidence="7">
    <location>
        <begin position="10"/>
        <end position="15"/>
    </location>
    <ligand>
        <name>ATP</name>
        <dbReference type="ChEBI" id="CHEBI:30616"/>
    </ligand>
</feature>
<dbReference type="GO" id="GO:0008652">
    <property type="term" value="P:amino acid biosynthetic process"/>
    <property type="evidence" value="ECO:0007669"/>
    <property type="project" value="UniProtKB-KW"/>
</dbReference>
<dbReference type="InterPro" id="IPR000623">
    <property type="entry name" value="Shikimate_kinase/TSH1"/>
</dbReference>
<dbReference type="CDD" id="cd00464">
    <property type="entry name" value="SK"/>
    <property type="match status" value="1"/>
</dbReference>
<comment type="subunit">
    <text evidence="7">Monomer.</text>
</comment>
<sequence length="168" mass="19223">MKIFLIGLMGSGKSYWANKAGKALGIPAFDLDKEIEKAEGKTIAEIFAEKGENYFRLKENEILKSFADKKDFILATGGGAPCFHDNMEWMNVNGITIWIDEPLAVIAARLQEEKSHRPLIANVADENLENFFYEMREKRKPFYSKAKYHLNSGHLTEKHFIEILSLHE</sequence>
<feature type="binding site" evidence="7">
    <location>
        <position position="32"/>
    </location>
    <ligand>
        <name>substrate</name>
    </ligand>
</feature>
<dbReference type="Gene3D" id="3.40.50.300">
    <property type="entry name" value="P-loop containing nucleotide triphosphate hydrolases"/>
    <property type="match status" value="1"/>
</dbReference>
<reference evidence="8 9" key="1">
    <citation type="submission" date="2016-10" db="EMBL/GenBank/DDBJ databases">
        <authorList>
            <person name="de Groot N.N."/>
        </authorList>
    </citation>
    <scope>NUCLEOTIDE SEQUENCE [LARGE SCALE GENOMIC DNA]</scope>
    <source>
        <strain evidence="8 9">DSM 28286</strain>
    </source>
</reference>
<dbReference type="GO" id="GO:0009073">
    <property type="term" value="P:aromatic amino acid family biosynthetic process"/>
    <property type="evidence" value="ECO:0007669"/>
    <property type="project" value="UniProtKB-KW"/>
</dbReference>
<keyword evidence="5 7" id="KW-0067">ATP-binding</keyword>
<comment type="function">
    <text evidence="7">Catalyzes the specific phosphorylation of the 3-hydroxyl group of shikimic acid using ATP as a cosubstrate.</text>
</comment>
<evidence type="ECO:0000256" key="5">
    <source>
        <dbReference type="ARBA" id="ARBA00022840"/>
    </source>
</evidence>
<dbReference type="PRINTS" id="PR01100">
    <property type="entry name" value="SHIKIMTKNASE"/>
</dbReference>
<keyword evidence="7" id="KW-0963">Cytoplasm</keyword>
<comment type="similarity">
    <text evidence="7">Belongs to the shikimate kinase family.</text>
</comment>
<evidence type="ECO:0000256" key="4">
    <source>
        <dbReference type="ARBA" id="ARBA00022777"/>
    </source>
</evidence>
<dbReference type="PANTHER" id="PTHR21087:SF16">
    <property type="entry name" value="SHIKIMATE KINASE 1, CHLOROPLASTIC"/>
    <property type="match status" value="1"/>
</dbReference>
<gene>
    <name evidence="7" type="primary">aroK</name>
    <name evidence="8" type="ORF">SAMN05444277_10677</name>
</gene>
<keyword evidence="3 7" id="KW-0547">Nucleotide-binding</keyword>
<evidence type="ECO:0000313" key="8">
    <source>
        <dbReference type="EMBL" id="SFQ17103.1"/>
    </source>
</evidence>
<keyword evidence="2 7" id="KW-0808">Transferase</keyword>
<protein>
    <recommendedName>
        <fullName evidence="7">Shikimate kinase</fullName>
        <shortName evidence="7">SK</shortName>
        <ecNumber evidence="7">2.7.1.71</ecNumber>
    </recommendedName>
</protein>
<dbReference type="GO" id="GO:0005524">
    <property type="term" value="F:ATP binding"/>
    <property type="evidence" value="ECO:0007669"/>
    <property type="project" value="UniProtKB-UniRule"/>
</dbReference>
<dbReference type="EMBL" id="FOXQ01000006">
    <property type="protein sequence ID" value="SFQ17103.1"/>
    <property type="molecule type" value="Genomic_DNA"/>
</dbReference>
<feature type="binding site" evidence="7">
    <location>
        <position position="14"/>
    </location>
    <ligand>
        <name>Mg(2+)</name>
        <dbReference type="ChEBI" id="CHEBI:18420"/>
    </ligand>
</feature>
<organism evidence="8 9">
    <name type="scientific">Parafilimonas terrae</name>
    <dbReference type="NCBI Taxonomy" id="1465490"/>
    <lineage>
        <taxon>Bacteria</taxon>
        <taxon>Pseudomonadati</taxon>
        <taxon>Bacteroidota</taxon>
        <taxon>Chitinophagia</taxon>
        <taxon>Chitinophagales</taxon>
        <taxon>Chitinophagaceae</taxon>
        <taxon>Parafilimonas</taxon>
    </lineage>
</organism>
<name>A0A1I5WBG8_9BACT</name>
<comment type="subcellular location">
    <subcellularLocation>
        <location evidence="7">Cytoplasm</location>
    </subcellularLocation>
</comment>
<keyword evidence="7" id="KW-0479">Metal-binding</keyword>
<feature type="binding site" evidence="7">
    <location>
        <position position="78"/>
    </location>
    <ligand>
        <name>substrate</name>
    </ligand>
</feature>
<dbReference type="InterPro" id="IPR031322">
    <property type="entry name" value="Shikimate/glucono_kinase"/>
</dbReference>
<comment type="caution">
    <text evidence="7">Lacks conserved residue(s) required for the propagation of feature annotation.</text>
</comment>
<dbReference type="Pfam" id="PF01202">
    <property type="entry name" value="SKI"/>
    <property type="match status" value="1"/>
</dbReference>
<comment type="pathway">
    <text evidence="7">Metabolic intermediate biosynthesis; chorismate biosynthesis; chorismate from D-erythrose 4-phosphate and phosphoenolpyruvate: step 5/7.</text>
</comment>
<dbReference type="GO" id="GO:0004765">
    <property type="term" value="F:shikimate kinase activity"/>
    <property type="evidence" value="ECO:0007669"/>
    <property type="project" value="UniProtKB-UniRule"/>
</dbReference>
<evidence type="ECO:0000256" key="2">
    <source>
        <dbReference type="ARBA" id="ARBA00022679"/>
    </source>
</evidence>
<dbReference type="OrthoDB" id="9800332at2"/>
<evidence type="ECO:0000256" key="7">
    <source>
        <dbReference type="HAMAP-Rule" id="MF_00109"/>
    </source>
</evidence>
<dbReference type="GO" id="GO:0000287">
    <property type="term" value="F:magnesium ion binding"/>
    <property type="evidence" value="ECO:0007669"/>
    <property type="project" value="UniProtKB-UniRule"/>
</dbReference>
<feature type="binding site" evidence="7">
    <location>
        <position position="139"/>
    </location>
    <ligand>
        <name>substrate</name>
    </ligand>
</feature>
<evidence type="ECO:0000256" key="3">
    <source>
        <dbReference type="ARBA" id="ARBA00022741"/>
    </source>
</evidence>
<keyword evidence="6 7" id="KW-0057">Aromatic amino acid biosynthesis</keyword>
<accession>A0A1I5WBG8</accession>
<keyword evidence="4 7" id="KW-0418">Kinase</keyword>
<dbReference type="PANTHER" id="PTHR21087">
    <property type="entry name" value="SHIKIMATE KINASE"/>
    <property type="match status" value="1"/>
</dbReference>
<keyword evidence="7" id="KW-0460">Magnesium</keyword>
<dbReference type="HAMAP" id="MF_00109">
    <property type="entry name" value="Shikimate_kinase"/>
    <property type="match status" value="1"/>
</dbReference>
<comment type="cofactor">
    <cofactor evidence="7">
        <name>Mg(2+)</name>
        <dbReference type="ChEBI" id="CHEBI:18420"/>
    </cofactor>
    <text evidence="7">Binds 1 Mg(2+) ion per subunit.</text>
</comment>
<comment type="catalytic activity">
    <reaction evidence="7">
        <text>shikimate + ATP = 3-phosphoshikimate + ADP + H(+)</text>
        <dbReference type="Rhea" id="RHEA:13121"/>
        <dbReference type="ChEBI" id="CHEBI:15378"/>
        <dbReference type="ChEBI" id="CHEBI:30616"/>
        <dbReference type="ChEBI" id="CHEBI:36208"/>
        <dbReference type="ChEBI" id="CHEBI:145989"/>
        <dbReference type="ChEBI" id="CHEBI:456216"/>
        <dbReference type="EC" id="2.7.1.71"/>
    </reaction>
</comment>
<dbReference type="RefSeq" id="WP_143075827.1">
    <property type="nucleotide sequence ID" value="NZ_FOXQ01000006.1"/>
</dbReference>
<keyword evidence="1 7" id="KW-0028">Amino-acid biosynthesis</keyword>
<dbReference type="Proteomes" id="UP000199031">
    <property type="component" value="Unassembled WGS sequence"/>
</dbReference>
<evidence type="ECO:0000256" key="1">
    <source>
        <dbReference type="ARBA" id="ARBA00022605"/>
    </source>
</evidence>
<evidence type="ECO:0000256" key="6">
    <source>
        <dbReference type="ARBA" id="ARBA00023141"/>
    </source>
</evidence>
<feature type="binding site" evidence="7">
    <location>
        <position position="56"/>
    </location>
    <ligand>
        <name>substrate</name>
    </ligand>
</feature>
<dbReference type="EC" id="2.7.1.71" evidence="7"/>
<dbReference type="GO" id="GO:0009423">
    <property type="term" value="P:chorismate biosynthetic process"/>
    <property type="evidence" value="ECO:0007669"/>
    <property type="project" value="UniProtKB-UniRule"/>
</dbReference>
<proteinExistence type="inferred from homology"/>
<dbReference type="GO" id="GO:0005829">
    <property type="term" value="C:cytosol"/>
    <property type="evidence" value="ECO:0007669"/>
    <property type="project" value="TreeGrafter"/>
</dbReference>
<dbReference type="SUPFAM" id="SSF52540">
    <property type="entry name" value="P-loop containing nucleoside triphosphate hydrolases"/>
    <property type="match status" value="1"/>
</dbReference>
<keyword evidence="9" id="KW-1185">Reference proteome</keyword>
<dbReference type="AlphaFoldDB" id="A0A1I5WBG8"/>
<evidence type="ECO:0000313" key="9">
    <source>
        <dbReference type="Proteomes" id="UP000199031"/>
    </source>
</evidence>
<dbReference type="InterPro" id="IPR027417">
    <property type="entry name" value="P-loop_NTPase"/>
</dbReference>
<dbReference type="UniPathway" id="UPA00053">
    <property type="reaction ID" value="UER00088"/>
</dbReference>
<dbReference type="STRING" id="1465490.SAMN05444277_10677"/>